<evidence type="ECO:0000256" key="1">
    <source>
        <dbReference type="SAM" id="MobiDB-lite"/>
    </source>
</evidence>
<name>A0A2T4YPQ5_9SPHN</name>
<feature type="compositionally biased region" description="Low complexity" evidence="1">
    <location>
        <begin position="45"/>
        <end position="60"/>
    </location>
</feature>
<feature type="chain" id="PRO_5015501614" evidence="2">
    <location>
        <begin position="22"/>
        <end position="313"/>
    </location>
</feature>
<evidence type="ECO:0000313" key="4">
    <source>
        <dbReference type="Proteomes" id="UP000240996"/>
    </source>
</evidence>
<sequence length="313" mass="32327">MKQLLVVVAGLPLIVCAVASAEAQQSREANEGAFQSARFETTGLTSPSSSTSTVSPSTVPQTFSRLDDSQTDLSLSLGTSYASGKFGTGSTTTILTSALGARLRVSNWAISASLPWMRIRSRSTVFTGIDATPVLVAPNLTSRSIVSDGFGDVTLGGSYSIAPKAIPFEIELSGRAKINTATKDSGLSSGENDYSVGGDVSVPLGRVTPFASLSYRFLGNTAQYNLRDGPAGSAGASYSLGHQSYLLASYHYSSAATYLVNDAHELFAGASTRIARSPLRLTAYATAGLSDGAPAASGGLALSIDVSRATARR</sequence>
<keyword evidence="2" id="KW-0732">Signal</keyword>
<evidence type="ECO:0000313" key="3">
    <source>
        <dbReference type="EMBL" id="PTM45494.1"/>
    </source>
</evidence>
<keyword evidence="4" id="KW-1185">Reference proteome</keyword>
<feature type="signal peptide" evidence="2">
    <location>
        <begin position="1"/>
        <end position="21"/>
    </location>
</feature>
<feature type="region of interest" description="Disordered" evidence="1">
    <location>
        <begin position="41"/>
        <end position="64"/>
    </location>
</feature>
<dbReference type="EMBL" id="PZZN01000002">
    <property type="protein sequence ID" value="PTM45494.1"/>
    <property type="molecule type" value="Genomic_DNA"/>
</dbReference>
<accession>A0A2T4YPQ5</accession>
<gene>
    <name evidence="3" type="ORF">C8J24_1712</name>
</gene>
<evidence type="ECO:0000256" key="2">
    <source>
        <dbReference type="SAM" id="SignalP"/>
    </source>
</evidence>
<organism evidence="3 4">
    <name type="scientific">Sphingomonas aerolata</name>
    <dbReference type="NCBI Taxonomy" id="185951"/>
    <lineage>
        <taxon>Bacteria</taxon>
        <taxon>Pseudomonadati</taxon>
        <taxon>Pseudomonadota</taxon>
        <taxon>Alphaproteobacteria</taxon>
        <taxon>Sphingomonadales</taxon>
        <taxon>Sphingomonadaceae</taxon>
        <taxon>Sphingomonas</taxon>
    </lineage>
</organism>
<reference evidence="3 4" key="1">
    <citation type="submission" date="2018-04" db="EMBL/GenBank/DDBJ databases">
        <title>Genomic Encyclopedia of Type Strains, Phase III (KMG-III): the genomes of soil and plant-associated and newly described type strains.</title>
        <authorList>
            <person name="Whitman W."/>
        </authorList>
    </citation>
    <scope>NUCLEOTIDE SEQUENCE [LARGE SCALE GENOMIC DNA]</scope>
    <source>
        <strain evidence="3 4">NW12</strain>
    </source>
</reference>
<dbReference type="RefSeq" id="WP_167396732.1">
    <property type="nucleotide sequence ID" value="NZ_PZZN01000002.1"/>
</dbReference>
<protein>
    <submittedName>
        <fullName evidence="3">Uncharacterized protein</fullName>
    </submittedName>
</protein>
<dbReference type="Proteomes" id="UP000240996">
    <property type="component" value="Unassembled WGS sequence"/>
</dbReference>
<dbReference type="AlphaFoldDB" id="A0A2T4YPQ5"/>
<proteinExistence type="predicted"/>
<comment type="caution">
    <text evidence="3">The sequence shown here is derived from an EMBL/GenBank/DDBJ whole genome shotgun (WGS) entry which is preliminary data.</text>
</comment>